<keyword evidence="1" id="KW-0472">Membrane</keyword>
<evidence type="ECO:0000313" key="3">
    <source>
        <dbReference type="Proteomes" id="UP001642406"/>
    </source>
</evidence>
<name>A0ABP0C9L5_9PEZI</name>
<gene>
    <name evidence="2" type="primary">SNF3_2</name>
    <name evidence="2" type="ORF">SBRCBS47491_006962</name>
</gene>
<accession>A0ABP0C9L5</accession>
<feature type="transmembrane region" description="Helical" evidence="1">
    <location>
        <begin position="73"/>
        <end position="93"/>
    </location>
</feature>
<sequence length="180" mass="20951">MSYKQAVQVKDTIMIWHSMSNVLYSQWLSSIRDYGRFNGRYLFEYNFSSTNVRFQTQSVAVFFARGTAVMWKAVLVGFICGGFCVLCSILDFFCVTEYYNRSLEELDEVFLKCVSARKSSSFVCFICTGEINGRTVSKERAVVKDAALVEHDEKEEPKWQRQIYQIEFVFCKIHKYTSIS</sequence>
<evidence type="ECO:0000313" key="2">
    <source>
        <dbReference type="EMBL" id="CAK7228608.1"/>
    </source>
</evidence>
<evidence type="ECO:0000256" key="1">
    <source>
        <dbReference type="SAM" id="Phobius"/>
    </source>
</evidence>
<dbReference type="Proteomes" id="UP001642406">
    <property type="component" value="Unassembled WGS sequence"/>
</dbReference>
<comment type="caution">
    <text evidence="2">The sequence shown here is derived from an EMBL/GenBank/DDBJ whole genome shotgun (WGS) entry which is preliminary data.</text>
</comment>
<organism evidence="2 3">
    <name type="scientific">Sporothrix bragantina</name>
    <dbReference type="NCBI Taxonomy" id="671064"/>
    <lineage>
        <taxon>Eukaryota</taxon>
        <taxon>Fungi</taxon>
        <taxon>Dikarya</taxon>
        <taxon>Ascomycota</taxon>
        <taxon>Pezizomycotina</taxon>
        <taxon>Sordariomycetes</taxon>
        <taxon>Sordariomycetidae</taxon>
        <taxon>Ophiostomatales</taxon>
        <taxon>Ophiostomataceae</taxon>
        <taxon>Sporothrix</taxon>
    </lineage>
</organism>
<keyword evidence="1" id="KW-0812">Transmembrane</keyword>
<keyword evidence="3" id="KW-1185">Reference proteome</keyword>
<dbReference type="EMBL" id="CAWUHC010000073">
    <property type="protein sequence ID" value="CAK7228608.1"/>
    <property type="molecule type" value="Genomic_DNA"/>
</dbReference>
<protein>
    <submittedName>
        <fullName evidence="2">Plasma membrane low glucose sensor</fullName>
    </submittedName>
</protein>
<proteinExistence type="predicted"/>
<keyword evidence="1" id="KW-1133">Transmembrane helix</keyword>
<reference evidence="2 3" key="1">
    <citation type="submission" date="2024-01" db="EMBL/GenBank/DDBJ databases">
        <authorList>
            <person name="Allen C."/>
            <person name="Tagirdzhanova G."/>
        </authorList>
    </citation>
    <scope>NUCLEOTIDE SEQUENCE [LARGE SCALE GENOMIC DNA]</scope>
</reference>